<feature type="transmembrane region" description="Helical" evidence="5">
    <location>
        <begin position="416"/>
        <end position="432"/>
    </location>
</feature>
<dbReference type="Proteomes" id="UP000007347">
    <property type="component" value="Chromosome"/>
</dbReference>
<comment type="subcellular location">
    <subcellularLocation>
        <location evidence="1">Membrane</location>
        <topology evidence="1">Multi-pass membrane protein</topology>
    </subcellularLocation>
</comment>
<evidence type="ECO:0000256" key="2">
    <source>
        <dbReference type="ARBA" id="ARBA00022692"/>
    </source>
</evidence>
<gene>
    <name evidence="7" type="ordered locus">TOL2_C12510</name>
</gene>
<dbReference type="STRING" id="651182.TOL2_C12510"/>
<organism evidence="7 8">
    <name type="scientific">Desulfobacula toluolica (strain DSM 7467 / Tol2)</name>
    <dbReference type="NCBI Taxonomy" id="651182"/>
    <lineage>
        <taxon>Bacteria</taxon>
        <taxon>Pseudomonadati</taxon>
        <taxon>Thermodesulfobacteriota</taxon>
        <taxon>Desulfobacteria</taxon>
        <taxon>Desulfobacterales</taxon>
        <taxon>Desulfobacteraceae</taxon>
        <taxon>Desulfobacula</taxon>
    </lineage>
</organism>
<feature type="transmembrane region" description="Helical" evidence="5">
    <location>
        <begin position="128"/>
        <end position="144"/>
    </location>
</feature>
<reference evidence="7 8" key="1">
    <citation type="journal article" date="2013" name="Environ. Microbiol.">
        <title>Complete genome, catabolic sub-proteomes and key-metabolites of Desulfobacula toluolica Tol2, a marine, aromatic compound-degrading, sulfate-reducing bacterium.</title>
        <authorList>
            <person name="Wohlbrand L."/>
            <person name="Jacob J.H."/>
            <person name="Kube M."/>
            <person name="Mussmann M."/>
            <person name="Jarling R."/>
            <person name="Beck A."/>
            <person name="Amann R."/>
            <person name="Wilkes H."/>
            <person name="Reinhardt R."/>
            <person name="Rabus R."/>
        </authorList>
    </citation>
    <scope>NUCLEOTIDE SEQUENCE [LARGE SCALE GENOMIC DNA]</scope>
    <source>
        <strain evidence="8">DSM 7467 / Tol2</strain>
    </source>
</reference>
<evidence type="ECO:0000313" key="8">
    <source>
        <dbReference type="Proteomes" id="UP000007347"/>
    </source>
</evidence>
<evidence type="ECO:0000259" key="6">
    <source>
        <dbReference type="Pfam" id="PF04932"/>
    </source>
</evidence>
<keyword evidence="3 5" id="KW-1133">Transmembrane helix</keyword>
<dbReference type="InterPro" id="IPR051533">
    <property type="entry name" value="WaaL-like"/>
</dbReference>
<feature type="transmembrane region" description="Helical" evidence="5">
    <location>
        <begin position="260"/>
        <end position="278"/>
    </location>
</feature>
<dbReference type="PANTHER" id="PTHR37422:SF17">
    <property type="entry name" value="O-ANTIGEN LIGASE"/>
    <property type="match status" value="1"/>
</dbReference>
<feature type="transmembrane region" description="Helical" evidence="5">
    <location>
        <begin position="186"/>
        <end position="205"/>
    </location>
</feature>
<feature type="transmembrane region" description="Helical" evidence="5">
    <location>
        <begin position="97"/>
        <end position="116"/>
    </location>
</feature>
<dbReference type="KEGG" id="dto:TOL2_C12510"/>
<keyword evidence="8" id="KW-1185">Reference proteome</keyword>
<feature type="transmembrane region" description="Helical" evidence="5">
    <location>
        <begin position="151"/>
        <end position="174"/>
    </location>
</feature>
<evidence type="ECO:0000313" key="7">
    <source>
        <dbReference type="EMBL" id="CCK79414.1"/>
    </source>
</evidence>
<feature type="transmembrane region" description="Helical" evidence="5">
    <location>
        <begin position="351"/>
        <end position="371"/>
    </location>
</feature>
<dbReference type="AlphaFoldDB" id="K0N5T5"/>
<feature type="transmembrane region" description="Helical" evidence="5">
    <location>
        <begin position="65"/>
        <end position="85"/>
    </location>
</feature>
<accession>K0N5T5</accession>
<dbReference type="RefSeq" id="WP_014956761.1">
    <property type="nucleotide sequence ID" value="NC_018645.1"/>
</dbReference>
<dbReference type="InterPro" id="IPR007016">
    <property type="entry name" value="O-antigen_ligase-rel_domated"/>
</dbReference>
<dbReference type="Pfam" id="PF04932">
    <property type="entry name" value="Wzy_C"/>
    <property type="match status" value="1"/>
</dbReference>
<dbReference type="HOGENOM" id="CLU_602355_0_0_7"/>
<dbReference type="GO" id="GO:0016020">
    <property type="term" value="C:membrane"/>
    <property type="evidence" value="ECO:0007669"/>
    <property type="project" value="UniProtKB-SubCell"/>
</dbReference>
<proteinExistence type="predicted"/>
<dbReference type="EMBL" id="FO203503">
    <property type="protein sequence ID" value="CCK79414.1"/>
    <property type="molecule type" value="Genomic_DNA"/>
</dbReference>
<evidence type="ECO:0000256" key="5">
    <source>
        <dbReference type="SAM" id="Phobius"/>
    </source>
</evidence>
<evidence type="ECO:0000256" key="1">
    <source>
        <dbReference type="ARBA" id="ARBA00004141"/>
    </source>
</evidence>
<feature type="domain" description="O-antigen ligase-related" evidence="6">
    <location>
        <begin position="225"/>
        <end position="363"/>
    </location>
</feature>
<evidence type="ECO:0000256" key="3">
    <source>
        <dbReference type="ARBA" id="ARBA00022989"/>
    </source>
</evidence>
<protein>
    <recommendedName>
        <fullName evidence="6">O-antigen ligase-related domain-containing protein</fullName>
    </recommendedName>
</protein>
<keyword evidence="4 5" id="KW-0472">Membrane</keyword>
<keyword evidence="2 5" id="KW-0812">Transmembrane</keyword>
<evidence type="ECO:0000256" key="4">
    <source>
        <dbReference type="ARBA" id="ARBA00023136"/>
    </source>
</evidence>
<name>K0N5T5_DESTT</name>
<sequence>MTILKRPLQNKQWNNYLLQTNTMNLNALKTAEKKLFLFHQYGLSKESVCFAFTGLLVFLNPFPHLTAFTNILFSIVLVLFIDLFYRKTIKPKWKNPFSIPLVCYVIISIISTLFALDKTESLGDLFSHLLRYIAIFFIIINCFNTKQRFRYLVRIIIVSGLIFSTASLFYFYIIQGNNLTTRFGTGFTDSAICTMGLITVFTFILSLGEINQTQNRIVKSLLMIGLITVLSASLLSQSRGTILSIITAMLVIDLFKKKILSLVIIFCIIIYYCFSTPLQDRLKASNHYDDRISIYLYSMEIIEDYPVAGTGFSIDTFKNKNLIDPHKYKKRIPERYRSYPMLWPHNMFLSIWVRTGILGLTAYCMLIISFIRLSVRLIRFGKDSFIQTNAIYALSSLTMFCTIGFFSPIFIHFADFTFFIIFSMLTILWSLNKESAEEKEQKKTDLRTINTWRA</sequence>
<dbReference type="PANTHER" id="PTHR37422">
    <property type="entry name" value="TEICHURONIC ACID BIOSYNTHESIS PROTEIN TUAE"/>
    <property type="match status" value="1"/>
</dbReference>
<feature type="transmembrane region" description="Helical" evidence="5">
    <location>
        <begin position="391"/>
        <end position="410"/>
    </location>
</feature>